<evidence type="ECO:0000256" key="2">
    <source>
        <dbReference type="SAM" id="MobiDB-lite"/>
    </source>
</evidence>
<keyword evidence="1" id="KW-0694">RNA-binding</keyword>
<keyword evidence="4" id="KW-1185">Reference proteome</keyword>
<name>A0A5A9P1I6_9TELE</name>
<dbReference type="AlphaFoldDB" id="A0A5A9P1I6"/>
<feature type="compositionally biased region" description="Polar residues" evidence="2">
    <location>
        <begin position="122"/>
        <end position="147"/>
    </location>
</feature>
<evidence type="ECO:0000313" key="3">
    <source>
        <dbReference type="EMBL" id="KAA0714586.1"/>
    </source>
</evidence>
<dbReference type="InterPro" id="IPR051186">
    <property type="entry name" value="RRM_HNRPC/RALY_subfam"/>
</dbReference>
<dbReference type="PANTHER" id="PTHR13968:SF33">
    <property type="entry name" value="RRM DOMAIN-CONTAINING PROTEIN"/>
    <property type="match status" value="1"/>
</dbReference>
<dbReference type="GO" id="GO:0003723">
    <property type="term" value="F:RNA binding"/>
    <property type="evidence" value="ECO:0007669"/>
    <property type="project" value="UniProtKB-KW"/>
</dbReference>
<evidence type="ECO:0000313" key="4">
    <source>
        <dbReference type="Proteomes" id="UP000324632"/>
    </source>
</evidence>
<dbReference type="GO" id="GO:0005634">
    <property type="term" value="C:nucleus"/>
    <property type="evidence" value="ECO:0007669"/>
    <property type="project" value="TreeGrafter"/>
</dbReference>
<feature type="region of interest" description="Disordered" evidence="2">
    <location>
        <begin position="116"/>
        <end position="156"/>
    </location>
</feature>
<dbReference type="PANTHER" id="PTHR13968">
    <property type="entry name" value="HETEROGENEOUS NUCLEAR RIBONUCLEOPROTEIN"/>
    <property type="match status" value="1"/>
</dbReference>
<comment type="caution">
    <text evidence="3">The sequence shown here is derived from an EMBL/GenBank/DDBJ whole genome shotgun (WGS) entry which is preliminary data.</text>
</comment>
<evidence type="ECO:0000256" key="1">
    <source>
        <dbReference type="ARBA" id="ARBA00022884"/>
    </source>
</evidence>
<feature type="region of interest" description="Disordered" evidence="2">
    <location>
        <begin position="42"/>
        <end position="88"/>
    </location>
</feature>
<sequence length="370" mass="40719">MHHICLDQLLCYKLLSEFELEYDCYEDNLYERVYDHQRVPSTVSPLSYSSNGKQLCSTSSSLSSRRCSRERLSSRSSRPQMSSRAKLKMEELQTIKRELTVIKMQIDGLLDSLERMDRQRQESTASPLSQNESLGGSLSHPSASSPEVSPRSLSPRCWIHRDSPELGEASDEETVHTLQLLLLICVVALLRNSLQMNRLQLIKDHILSGEKLELAFSASSESSLEDLLSVAPRIPRSLSSHEVDLPTKPLAPTSTGNSLALHPLSLHSATRSAYFPFFLSLAAYSPSSHGTVSSISIADFTAADHNPTSELKVVLHISCGNWSCLPRSTSIFHAAPGVNSLAGGLLLVCIAGSPCLRKWILHRISALPAS</sequence>
<dbReference type="Proteomes" id="UP000324632">
    <property type="component" value="Chromosome 11"/>
</dbReference>
<feature type="compositionally biased region" description="Polar residues" evidence="2">
    <location>
        <begin position="42"/>
        <end position="54"/>
    </location>
</feature>
<feature type="compositionally biased region" description="Low complexity" evidence="2">
    <location>
        <begin position="74"/>
        <end position="84"/>
    </location>
</feature>
<reference evidence="3 4" key="1">
    <citation type="journal article" date="2019" name="Mol. Ecol. Resour.">
        <title>Chromosome-level genome assembly of Triplophysa tibetana, a fish adapted to the harsh high-altitude environment of the Tibetan Plateau.</title>
        <authorList>
            <person name="Yang X."/>
            <person name="Liu H."/>
            <person name="Ma Z."/>
            <person name="Zou Y."/>
            <person name="Zou M."/>
            <person name="Mao Y."/>
            <person name="Li X."/>
            <person name="Wang H."/>
            <person name="Chen T."/>
            <person name="Wang W."/>
            <person name="Yang R."/>
        </authorList>
    </citation>
    <scope>NUCLEOTIDE SEQUENCE [LARGE SCALE GENOMIC DNA]</scope>
    <source>
        <strain evidence="3">TTIB1903HZAU</strain>
        <tissue evidence="3">Muscle</tissue>
    </source>
</reference>
<feature type="compositionally biased region" description="Low complexity" evidence="2">
    <location>
        <begin position="55"/>
        <end position="65"/>
    </location>
</feature>
<organism evidence="3 4">
    <name type="scientific">Triplophysa tibetana</name>
    <dbReference type="NCBI Taxonomy" id="1572043"/>
    <lineage>
        <taxon>Eukaryota</taxon>
        <taxon>Metazoa</taxon>
        <taxon>Chordata</taxon>
        <taxon>Craniata</taxon>
        <taxon>Vertebrata</taxon>
        <taxon>Euteleostomi</taxon>
        <taxon>Actinopterygii</taxon>
        <taxon>Neopterygii</taxon>
        <taxon>Teleostei</taxon>
        <taxon>Ostariophysi</taxon>
        <taxon>Cypriniformes</taxon>
        <taxon>Nemacheilidae</taxon>
        <taxon>Triplophysa</taxon>
    </lineage>
</organism>
<gene>
    <name evidence="3" type="ORF">E1301_Tti018608</name>
</gene>
<accession>A0A5A9P1I6</accession>
<dbReference type="EMBL" id="SOYY01000011">
    <property type="protein sequence ID" value="KAA0714586.1"/>
    <property type="molecule type" value="Genomic_DNA"/>
</dbReference>
<proteinExistence type="predicted"/>
<protein>
    <submittedName>
        <fullName evidence="3">Uncharacterized protein</fullName>
    </submittedName>
</protein>